<feature type="transmembrane region" description="Helical" evidence="7">
    <location>
        <begin position="196"/>
        <end position="214"/>
    </location>
</feature>
<evidence type="ECO:0000256" key="4">
    <source>
        <dbReference type="ARBA" id="ARBA00022989"/>
    </source>
</evidence>
<feature type="non-terminal residue" evidence="8">
    <location>
        <position position="1"/>
    </location>
</feature>
<sequence>MPAATLDVDPEGHHHHHHHTPHRDMALASAADADRLADFGYEQELKRGWSVLESFGISFSIISVITGVTTQLCSIFNRERRKPEFGLTNGGPGVMSVGWICVSAFTMFVALAMAEIRDPDLRRFAAYSTGYFNALGQAAVTTGIVYGCASLIATLGALHGFEVTAARTVGIHAGLLVFGGIINTFGIRFLGILNRTSVVLHSLGVFALAVAVVAKAPTHRTAKEVFATFNDATGDPGWSPWDQTHDSFQPSSILLTQYTITGFDASAHMSEETTNAQRSAPLGVIMSVGASAIFGFFLLLCLLFSIQDFDNTIDSPVGQPVLQIFVDIFGTTGATVAFTLIILCVVLCGTFSLTSNSRMYYSAARDHLFPKFFAVVDGRSATPVRTGALIWLAVLFAFILALPALGSSVAFTAVTSIATVGLYVSYAIPIVFRLLEHERFLAIRGPFYLGRSSRPVALVASLYVGFITVVFCLPTMNPVDSQTLNYTPIAVGIVLVYISVSWFAWARKTFTGPRQTALDEVAHEPGMDAKGLATLEKSVTGSDSEREKEKSQGTAGLKEVEV</sequence>
<feature type="region of interest" description="Disordered" evidence="6">
    <location>
        <begin position="1"/>
        <end position="24"/>
    </location>
</feature>
<dbReference type="GO" id="GO:0016020">
    <property type="term" value="C:membrane"/>
    <property type="evidence" value="ECO:0007669"/>
    <property type="project" value="UniProtKB-SubCell"/>
</dbReference>
<dbReference type="Proteomes" id="UP000243876">
    <property type="component" value="Unassembled WGS sequence"/>
</dbReference>
<reference evidence="9" key="1">
    <citation type="submission" date="2015-02" db="EMBL/GenBank/DDBJ databases">
        <authorList>
            <person name="Gon?alves P."/>
        </authorList>
    </citation>
    <scope>NUCLEOTIDE SEQUENCE [LARGE SCALE GENOMIC DNA]</scope>
</reference>
<dbReference type="GO" id="GO:0022857">
    <property type="term" value="F:transmembrane transporter activity"/>
    <property type="evidence" value="ECO:0007669"/>
    <property type="project" value="InterPro"/>
</dbReference>
<feature type="transmembrane region" description="Helical" evidence="7">
    <location>
        <begin position="488"/>
        <end position="505"/>
    </location>
</feature>
<feature type="region of interest" description="Disordered" evidence="6">
    <location>
        <begin position="528"/>
        <end position="562"/>
    </location>
</feature>
<dbReference type="Gene3D" id="1.20.1740.10">
    <property type="entry name" value="Amino acid/polyamine transporter I"/>
    <property type="match status" value="1"/>
</dbReference>
<feature type="transmembrane region" description="Helical" evidence="7">
    <location>
        <begin position="55"/>
        <end position="76"/>
    </location>
</feature>
<organism evidence="8 9">
    <name type="scientific">Sporidiobolus salmonicolor</name>
    <name type="common">Yeast-like fungus</name>
    <name type="synonym">Sporobolomyces salmonicolor</name>
    <dbReference type="NCBI Taxonomy" id="5005"/>
    <lineage>
        <taxon>Eukaryota</taxon>
        <taxon>Fungi</taxon>
        <taxon>Dikarya</taxon>
        <taxon>Basidiomycota</taxon>
        <taxon>Pucciniomycotina</taxon>
        <taxon>Microbotryomycetes</taxon>
        <taxon>Sporidiobolales</taxon>
        <taxon>Sporidiobolaceae</taxon>
        <taxon>Sporobolomyces</taxon>
    </lineage>
</organism>
<keyword evidence="3 7" id="KW-0812">Transmembrane</keyword>
<feature type="transmembrane region" description="Helical" evidence="7">
    <location>
        <begin position="170"/>
        <end position="190"/>
    </location>
</feature>
<keyword evidence="4 7" id="KW-1133">Transmembrane helix</keyword>
<evidence type="ECO:0000256" key="1">
    <source>
        <dbReference type="ARBA" id="ARBA00004141"/>
    </source>
</evidence>
<keyword evidence="9" id="KW-1185">Reference proteome</keyword>
<name>A0A0D6EMW6_SPOSA</name>
<feature type="transmembrane region" description="Helical" evidence="7">
    <location>
        <begin position="456"/>
        <end position="476"/>
    </location>
</feature>
<keyword evidence="5 7" id="KW-0472">Membrane</keyword>
<keyword evidence="2" id="KW-0813">Transport</keyword>
<dbReference type="OrthoDB" id="4476201at2759"/>
<dbReference type="AlphaFoldDB" id="A0A0D6EMW6"/>
<evidence type="ECO:0000313" key="8">
    <source>
        <dbReference type="EMBL" id="CEQ41362.1"/>
    </source>
</evidence>
<evidence type="ECO:0000256" key="5">
    <source>
        <dbReference type="ARBA" id="ARBA00023136"/>
    </source>
</evidence>
<feature type="transmembrane region" description="Helical" evidence="7">
    <location>
        <begin position="411"/>
        <end position="435"/>
    </location>
</feature>
<feature type="transmembrane region" description="Helical" evidence="7">
    <location>
        <begin position="282"/>
        <end position="306"/>
    </location>
</feature>
<evidence type="ECO:0000313" key="9">
    <source>
        <dbReference type="Proteomes" id="UP000243876"/>
    </source>
</evidence>
<accession>A0A0D6EMW6</accession>
<feature type="transmembrane region" description="Helical" evidence="7">
    <location>
        <begin position="388"/>
        <end position="405"/>
    </location>
</feature>
<feature type="transmembrane region" description="Helical" evidence="7">
    <location>
        <begin position="326"/>
        <end position="353"/>
    </location>
</feature>
<evidence type="ECO:0000256" key="2">
    <source>
        <dbReference type="ARBA" id="ARBA00022448"/>
    </source>
</evidence>
<dbReference type="InterPro" id="IPR002293">
    <property type="entry name" value="AA/rel_permease1"/>
</dbReference>
<evidence type="ECO:0000256" key="3">
    <source>
        <dbReference type="ARBA" id="ARBA00022692"/>
    </source>
</evidence>
<feature type="transmembrane region" description="Helical" evidence="7">
    <location>
        <begin position="97"/>
        <end position="114"/>
    </location>
</feature>
<feature type="transmembrane region" description="Helical" evidence="7">
    <location>
        <begin position="134"/>
        <end position="158"/>
    </location>
</feature>
<evidence type="ECO:0000256" key="7">
    <source>
        <dbReference type="SAM" id="Phobius"/>
    </source>
</evidence>
<dbReference type="PANTHER" id="PTHR45649:SF26">
    <property type="entry name" value="OS04G0435100 PROTEIN"/>
    <property type="match status" value="1"/>
</dbReference>
<protein>
    <submittedName>
        <fullName evidence="8">SPOSA6832_03082-mRNA-1:cds</fullName>
    </submittedName>
</protein>
<evidence type="ECO:0000256" key="6">
    <source>
        <dbReference type="SAM" id="MobiDB-lite"/>
    </source>
</evidence>
<comment type="subcellular location">
    <subcellularLocation>
        <location evidence="1">Membrane</location>
        <topology evidence="1">Multi-pass membrane protein</topology>
    </subcellularLocation>
</comment>
<dbReference type="EMBL" id="CENE01000013">
    <property type="protein sequence ID" value="CEQ41362.1"/>
    <property type="molecule type" value="Genomic_DNA"/>
</dbReference>
<gene>
    <name evidence="8" type="primary">SPOSA6832_03082</name>
</gene>
<dbReference type="PANTHER" id="PTHR45649">
    <property type="entry name" value="AMINO-ACID PERMEASE BAT1"/>
    <property type="match status" value="1"/>
</dbReference>
<proteinExistence type="predicted"/>
<dbReference type="Pfam" id="PF13520">
    <property type="entry name" value="AA_permease_2"/>
    <property type="match status" value="1"/>
</dbReference>